<dbReference type="InterPro" id="IPR005124">
    <property type="entry name" value="V-ATPase_G"/>
</dbReference>
<dbReference type="EMBL" id="AM451749">
    <property type="protein sequence ID" value="CAN69889.1"/>
    <property type="molecule type" value="Genomic_DNA"/>
</dbReference>
<dbReference type="Gene3D" id="1.20.5.2950">
    <property type="match status" value="1"/>
</dbReference>
<protein>
    <recommendedName>
        <fullName evidence="8">V-type proton ATPase subunit G</fullName>
    </recommendedName>
</protein>
<dbReference type="AlphaFoldDB" id="A5B9X2"/>
<dbReference type="GO" id="GO:0046961">
    <property type="term" value="F:proton-transporting ATPase activity, rotational mechanism"/>
    <property type="evidence" value="ECO:0007669"/>
    <property type="project" value="InterPro"/>
</dbReference>
<keyword evidence="5" id="KW-0406">Ion transport</keyword>
<dbReference type="GO" id="GO:0016471">
    <property type="term" value="C:vacuolar proton-transporting V-type ATPase complex"/>
    <property type="evidence" value="ECO:0007669"/>
    <property type="project" value="InterPro"/>
</dbReference>
<comment type="function">
    <text evidence="1">Catalytic subunit of the peripheral V1 complex of vacuolar ATPase (V-ATPase). V-ATPase is responsible for acidifying a variety of intracellular compartments in eukaryotic cells.</text>
</comment>
<keyword evidence="6" id="KW-0175">Coiled coil</keyword>
<dbReference type="PANTHER" id="PTHR12713">
    <property type="entry name" value="VACUOLAR ATP SYNTHASE SUBUNIT G"/>
    <property type="match status" value="1"/>
</dbReference>
<feature type="coiled-coil region" evidence="6">
    <location>
        <begin position="1"/>
        <end position="28"/>
    </location>
</feature>
<evidence type="ECO:0000256" key="4">
    <source>
        <dbReference type="ARBA" id="ARBA00022781"/>
    </source>
</evidence>
<proteinExistence type="inferred from homology"/>
<evidence type="ECO:0008006" key="8">
    <source>
        <dbReference type="Google" id="ProtNLM"/>
    </source>
</evidence>
<dbReference type="FunFam" id="1.20.5.2950:FF:000001">
    <property type="entry name" value="V-type proton ATPase subunit G"/>
    <property type="match status" value="1"/>
</dbReference>
<name>A5B9X2_VITVI</name>
<comment type="similarity">
    <text evidence="2">Belongs to the V-ATPase G subunit family.</text>
</comment>
<organism evidence="7">
    <name type="scientific">Vitis vinifera</name>
    <name type="common">Grape</name>
    <dbReference type="NCBI Taxonomy" id="29760"/>
    <lineage>
        <taxon>Eukaryota</taxon>
        <taxon>Viridiplantae</taxon>
        <taxon>Streptophyta</taxon>
        <taxon>Embryophyta</taxon>
        <taxon>Tracheophyta</taxon>
        <taxon>Spermatophyta</taxon>
        <taxon>Magnoliopsida</taxon>
        <taxon>eudicotyledons</taxon>
        <taxon>Gunneridae</taxon>
        <taxon>Pentapetalae</taxon>
        <taxon>rosids</taxon>
        <taxon>Vitales</taxon>
        <taxon>Vitaceae</taxon>
        <taxon>Viteae</taxon>
        <taxon>Vitis</taxon>
    </lineage>
</organism>
<dbReference type="PANTHER" id="PTHR12713:SF11">
    <property type="entry name" value="V-TYPE PROTON ATPASE SUBUNIT G"/>
    <property type="match status" value="1"/>
</dbReference>
<gene>
    <name evidence="7" type="ORF">VITISV_005075</name>
</gene>
<sequence length="79" mass="8934">MARLKQAKEEAEKEIAAYRAQVELEFQKKLAESSGDSGANVKRLEQETQAKIHHLKTEAGRISHDVVHMLLKHVTTVKN</sequence>
<evidence type="ECO:0000256" key="5">
    <source>
        <dbReference type="ARBA" id="ARBA00023065"/>
    </source>
</evidence>
<evidence type="ECO:0000256" key="2">
    <source>
        <dbReference type="ARBA" id="ARBA00010066"/>
    </source>
</evidence>
<dbReference type="ExpressionAtlas" id="A5B9X2">
    <property type="expression patterns" value="baseline and differential"/>
</dbReference>
<accession>A5B9X2</accession>
<reference evidence="7" key="1">
    <citation type="journal article" date="2007" name="PLoS ONE">
        <title>The first genome sequence of an elite grapevine cultivar (Pinot noir Vitis vinifera L.): coping with a highly heterozygous genome.</title>
        <authorList>
            <person name="Velasco R."/>
            <person name="Zharkikh A."/>
            <person name="Troggio M."/>
            <person name="Cartwright D.A."/>
            <person name="Cestaro A."/>
            <person name="Pruss D."/>
            <person name="Pindo M."/>
            <person name="FitzGerald L.M."/>
            <person name="Vezzulli S."/>
            <person name="Reid J."/>
            <person name="Malacarne G."/>
            <person name="Iliev D."/>
            <person name="Coppola G."/>
            <person name="Wardell B."/>
            <person name="Micheletti D."/>
            <person name="Macalma T."/>
            <person name="Facci M."/>
            <person name="Mitchell J.T."/>
            <person name="Perazzolli M."/>
            <person name="Eldredge G."/>
            <person name="Gatto P."/>
            <person name="Oyzerski R."/>
            <person name="Moretto M."/>
            <person name="Gutin N."/>
            <person name="Stefanini M."/>
            <person name="Chen Y."/>
            <person name="Segala C."/>
            <person name="Davenport C."/>
            <person name="Dematte L."/>
            <person name="Mraz A."/>
            <person name="Battilana J."/>
            <person name="Stormo K."/>
            <person name="Costa F."/>
            <person name="Tao Q."/>
            <person name="Si-Ammour A."/>
            <person name="Harkins T."/>
            <person name="Lackey A."/>
            <person name="Perbost C."/>
            <person name="Taillon B."/>
            <person name="Stella A."/>
            <person name="Solovyev V."/>
            <person name="Fawcett J.A."/>
            <person name="Sterck L."/>
            <person name="Vandepoele K."/>
            <person name="Grando S.M."/>
            <person name="Toppo S."/>
            <person name="Moser C."/>
            <person name="Lanchbury J."/>
            <person name="Bogden R."/>
            <person name="Skolnick M."/>
            <person name="Sgaramella V."/>
            <person name="Bhatnagar S.K."/>
            <person name="Fontana P."/>
            <person name="Gutin A."/>
            <person name="Van de Peer Y."/>
            <person name="Salamini F."/>
            <person name="Viola R."/>
        </authorList>
    </citation>
    <scope>NUCLEOTIDE SEQUENCE</scope>
</reference>
<evidence type="ECO:0000256" key="6">
    <source>
        <dbReference type="SAM" id="Coils"/>
    </source>
</evidence>
<evidence type="ECO:0000256" key="1">
    <source>
        <dbReference type="ARBA" id="ARBA00003847"/>
    </source>
</evidence>
<dbReference type="Pfam" id="PF03179">
    <property type="entry name" value="V-ATPase_G"/>
    <property type="match status" value="1"/>
</dbReference>
<evidence type="ECO:0000313" key="7">
    <source>
        <dbReference type="EMBL" id="CAN69889.1"/>
    </source>
</evidence>
<keyword evidence="4" id="KW-0375">Hydrogen ion transport</keyword>
<keyword evidence="3" id="KW-0813">Transport</keyword>
<evidence type="ECO:0000256" key="3">
    <source>
        <dbReference type="ARBA" id="ARBA00022448"/>
    </source>
</evidence>